<dbReference type="InterPro" id="IPR024434">
    <property type="entry name" value="TSCPD_dom"/>
</dbReference>
<comment type="catalytic activity">
    <reaction evidence="5">
        <text>a 2'-deoxyribonucleoside 5'-diphosphate + [thioredoxin]-disulfide + H2O = a ribonucleoside 5'-diphosphate + [thioredoxin]-dithiol</text>
        <dbReference type="Rhea" id="RHEA:23252"/>
        <dbReference type="Rhea" id="RHEA-COMP:10698"/>
        <dbReference type="Rhea" id="RHEA-COMP:10700"/>
        <dbReference type="ChEBI" id="CHEBI:15377"/>
        <dbReference type="ChEBI" id="CHEBI:29950"/>
        <dbReference type="ChEBI" id="CHEBI:50058"/>
        <dbReference type="ChEBI" id="CHEBI:57930"/>
        <dbReference type="ChEBI" id="CHEBI:73316"/>
        <dbReference type="EC" id="1.17.4.1"/>
    </reaction>
</comment>
<evidence type="ECO:0000259" key="6">
    <source>
        <dbReference type="Pfam" id="PF12637"/>
    </source>
</evidence>
<protein>
    <recommendedName>
        <fullName evidence="2">ribonucleoside-diphosphate reductase</fullName>
        <ecNumber evidence="2">1.17.4.1</ecNumber>
    </recommendedName>
</protein>
<dbReference type="RefSeq" id="WP_184746527.1">
    <property type="nucleotide sequence ID" value="NZ_JACHGJ010000003.1"/>
</dbReference>
<dbReference type="GO" id="GO:0071897">
    <property type="term" value="P:DNA biosynthetic process"/>
    <property type="evidence" value="ECO:0007669"/>
    <property type="project" value="UniProtKB-KW"/>
</dbReference>
<proteinExistence type="inferred from homology"/>
<dbReference type="AlphaFoldDB" id="A0A841RAG6"/>
<name>A0A841RAG6_9SPIO</name>
<evidence type="ECO:0000256" key="1">
    <source>
        <dbReference type="ARBA" id="ARBA00007405"/>
    </source>
</evidence>
<comment type="caution">
    <text evidence="7">The sequence shown here is derived from an EMBL/GenBank/DDBJ whole genome shotgun (WGS) entry which is preliminary data.</text>
</comment>
<evidence type="ECO:0000256" key="5">
    <source>
        <dbReference type="ARBA" id="ARBA00047754"/>
    </source>
</evidence>
<organism evidence="7 8">
    <name type="scientific">Spirochaeta isovalerica</name>
    <dbReference type="NCBI Taxonomy" id="150"/>
    <lineage>
        <taxon>Bacteria</taxon>
        <taxon>Pseudomonadati</taxon>
        <taxon>Spirochaetota</taxon>
        <taxon>Spirochaetia</taxon>
        <taxon>Spirochaetales</taxon>
        <taxon>Spirochaetaceae</taxon>
        <taxon>Spirochaeta</taxon>
    </lineage>
</organism>
<comment type="similarity">
    <text evidence="1">Belongs to the ribonucleoside diphosphate reductase class-2 family.</text>
</comment>
<dbReference type="Pfam" id="PF12637">
    <property type="entry name" value="TSCPD"/>
    <property type="match status" value="1"/>
</dbReference>
<reference evidence="7 8" key="1">
    <citation type="submission" date="2020-08" db="EMBL/GenBank/DDBJ databases">
        <title>Genomic Encyclopedia of Type Strains, Phase IV (KMG-IV): sequencing the most valuable type-strain genomes for metagenomic binning, comparative biology and taxonomic classification.</title>
        <authorList>
            <person name="Goeker M."/>
        </authorList>
    </citation>
    <scope>NUCLEOTIDE SEQUENCE [LARGE SCALE GENOMIC DNA]</scope>
    <source>
        <strain evidence="7 8">DSM 2461</strain>
    </source>
</reference>
<evidence type="ECO:0000256" key="3">
    <source>
        <dbReference type="ARBA" id="ARBA00022634"/>
    </source>
</evidence>
<dbReference type="GO" id="GO:0000166">
    <property type="term" value="F:nucleotide binding"/>
    <property type="evidence" value="ECO:0007669"/>
    <property type="project" value="UniProtKB-KW"/>
</dbReference>
<evidence type="ECO:0000313" key="8">
    <source>
        <dbReference type="Proteomes" id="UP000587760"/>
    </source>
</evidence>
<keyword evidence="8" id="KW-1185">Reference proteome</keyword>
<evidence type="ECO:0000256" key="4">
    <source>
        <dbReference type="ARBA" id="ARBA00022741"/>
    </source>
</evidence>
<keyword evidence="3" id="KW-0237">DNA synthesis</keyword>
<evidence type="ECO:0000313" key="7">
    <source>
        <dbReference type="EMBL" id="MBB6480361.1"/>
    </source>
</evidence>
<sequence>MKESFEVQGVCTARIDIELDGSAIKSVNFHRGCPGNLLGISKLVKGMEAEKVIELFEGSPCGMRQTSCPDQLAKSLKTMIAAKACCA</sequence>
<dbReference type="Proteomes" id="UP000587760">
    <property type="component" value="Unassembled WGS sequence"/>
</dbReference>
<gene>
    <name evidence="7" type="ORF">HNR50_002024</name>
</gene>
<dbReference type="GO" id="GO:0004748">
    <property type="term" value="F:ribonucleoside-diphosphate reductase activity, thioredoxin disulfide as acceptor"/>
    <property type="evidence" value="ECO:0007669"/>
    <property type="project" value="UniProtKB-EC"/>
</dbReference>
<accession>A0A841RAG6</accession>
<feature type="domain" description="TSCPD" evidence="6">
    <location>
        <begin position="8"/>
        <end position="79"/>
    </location>
</feature>
<evidence type="ECO:0000256" key="2">
    <source>
        <dbReference type="ARBA" id="ARBA00012274"/>
    </source>
</evidence>
<dbReference type="EC" id="1.17.4.1" evidence="2"/>
<dbReference type="InterPro" id="IPR023806">
    <property type="entry name" value="CHP03905"/>
</dbReference>
<dbReference type="NCBIfam" id="TIGR03905">
    <property type="entry name" value="TIGR03905_4_Cys"/>
    <property type="match status" value="1"/>
</dbReference>
<dbReference type="EMBL" id="JACHGJ010000003">
    <property type="protein sequence ID" value="MBB6480361.1"/>
    <property type="molecule type" value="Genomic_DNA"/>
</dbReference>
<keyword evidence="4" id="KW-0547">Nucleotide-binding</keyword>